<keyword evidence="3" id="KW-0282">Flagellum</keyword>
<dbReference type="PANTHER" id="PTHR19960">
    <property type="entry name" value="TEKTIN"/>
    <property type="match status" value="1"/>
</dbReference>
<evidence type="ECO:0000256" key="4">
    <source>
        <dbReference type="SAM" id="Coils"/>
    </source>
</evidence>
<keyword evidence="3" id="KW-0966">Cell projection</keyword>
<keyword evidence="4" id="KW-0175">Coiled coil</keyword>
<gene>
    <name evidence="5" type="primary">tekt2</name>
</gene>
<dbReference type="GO" id="GO:0015630">
    <property type="term" value="C:microtubule cytoskeleton"/>
    <property type="evidence" value="ECO:0007669"/>
    <property type="project" value="UniProtKB-UniRule"/>
</dbReference>
<reference evidence="5" key="2">
    <citation type="submission" date="2025-09" db="UniProtKB">
        <authorList>
            <consortium name="Ensembl"/>
        </authorList>
    </citation>
    <scope>IDENTIFICATION</scope>
</reference>
<evidence type="ECO:0000313" key="6">
    <source>
        <dbReference type="Proteomes" id="UP000694389"/>
    </source>
</evidence>
<dbReference type="AlphaFoldDB" id="A0A8P4JZU9"/>
<proteinExistence type="inferred from homology"/>
<reference evidence="5" key="1">
    <citation type="submission" date="2025-08" db="UniProtKB">
        <authorList>
            <consortium name="Ensembl"/>
        </authorList>
    </citation>
    <scope>IDENTIFICATION</scope>
</reference>
<name>A0A8P4JZU9_DICLA</name>
<dbReference type="PRINTS" id="PR00511">
    <property type="entry name" value="TEKTIN"/>
</dbReference>
<comment type="subcellular location">
    <subcellularLocation>
        <location evidence="3">Cytoplasm</location>
        <location evidence="3">Cytoskeleton</location>
        <location evidence="3">Cilium axoneme</location>
    </subcellularLocation>
</comment>
<dbReference type="GO" id="GO:0060294">
    <property type="term" value="P:cilium movement involved in cell motility"/>
    <property type="evidence" value="ECO:0007669"/>
    <property type="project" value="UniProtKB-UniRule"/>
</dbReference>
<dbReference type="GO" id="GO:0060271">
    <property type="term" value="P:cilium assembly"/>
    <property type="evidence" value="ECO:0007669"/>
    <property type="project" value="UniProtKB-UniRule"/>
</dbReference>
<keyword evidence="3" id="KW-0969">Cilium</keyword>
<accession>A0A8P4JZU9</accession>
<organism evidence="5 6">
    <name type="scientific">Dicentrarchus labrax</name>
    <name type="common">European seabass</name>
    <name type="synonym">Morone labrax</name>
    <dbReference type="NCBI Taxonomy" id="13489"/>
    <lineage>
        <taxon>Eukaryota</taxon>
        <taxon>Metazoa</taxon>
        <taxon>Chordata</taxon>
        <taxon>Craniata</taxon>
        <taxon>Vertebrata</taxon>
        <taxon>Euteleostomi</taxon>
        <taxon>Actinopterygii</taxon>
        <taxon>Neopterygii</taxon>
        <taxon>Teleostei</taxon>
        <taxon>Neoteleostei</taxon>
        <taxon>Acanthomorphata</taxon>
        <taxon>Eupercaria</taxon>
        <taxon>Moronidae</taxon>
        <taxon>Dicentrarchus</taxon>
    </lineage>
</organism>
<dbReference type="PANTHER" id="PTHR19960:SF7">
    <property type="entry name" value="TEKTIN"/>
    <property type="match status" value="1"/>
</dbReference>
<evidence type="ECO:0000256" key="1">
    <source>
        <dbReference type="ARBA" id="ARBA00007209"/>
    </source>
</evidence>
<dbReference type="InterPro" id="IPR000435">
    <property type="entry name" value="Tektins"/>
</dbReference>
<dbReference type="Ensembl" id="ENSDLAT00005076947.1">
    <property type="protein sequence ID" value="ENSDLAP00005069999.1"/>
    <property type="gene ID" value="ENSDLAG00005030694.1"/>
</dbReference>
<dbReference type="GeneTree" id="ENSGT00950000182894"/>
<protein>
    <recommendedName>
        <fullName evidence="3">Tektin</fullName>
    </recommendedName>
</protein>
<feature type="coiled-coil region" evidence="4">
    <location>
        <begin position="342"/>
        <end position="369"/>
    </location>
</feature>
<keyword evidence="6" id="KW-1185">Reference proteome</keyword>
<evidence type="ECO:0000256" key="2">
    <source>
        <dbReference type="ARBA" id="ARBA00022490"/>
    </source>
</evidence>
<comment type="similarity">
    <text evidence="1 3">Belongs to the tektin family.</text>
</comment>
<sequence length="429" mass="49253">MSALPAKPGLRHSVSEWHSNNHQLSATAQHERHVSNVVRQEGRSLRNETNCKTTWDENDTSRRLSDRIWDVARWKEALETCAQKVDEEMEALTLSKEQTEQALAATAVPLEVSSECLTLRDGRRGYELVVDPVHEQLKTEVELIERVQQDLQQHIDKAFEQLCVLQEARHQLTADLQNKMDALDIDMSCLSLTITSPQISLKTNPTRIPSGSSTPQEWVQFSQYNVARAQEAMQVSQQMREDMSLTRAQLQNELDIQRRATEFALRKRNHHEEQARDELEWQIRNTEDEMAEMESDIHGLDADLQAKTASLKLAHTRLENRTNRPGMDRCRDEVQHGLVDEVHQLEATITALKQKLSEAQHSLQKMKLHHSRMLQDLSRKQEALSLEQRSMNTRTRLASPSCTDKTPVLLVPLTNSSGRSNLQLLYSER</sequence>
<dbReference type="Pfam" id="PF03148">
    <property type="entry name" value="Tektin"/>
    <property type="match status" value="1"/>
</dbReference>
<dbReference type="GO" id="GO:0005930">
    <property type="term" value="C:axoneme"/>
    <property type="evidence" value="ECO:0007669"/>
    <property type="project" value="UniProtKB-SubCell"/>
</dbReference>
<dbReference type="Proteomes" id="UP000694389">
    <property type="component" value="Unassembled WGS sequence"/>
</dbReference>
<feature type="coiled-coil region" evidence="4">
    <location>
        <begin position="240"/>
        <end position="303"/>
    </location>
</feature>
<evidence type="ECO:0000313" key="5">
    <source>
        <dbReference type="Ensembl" id="ENSDLAP00005069999.1"/>
    </source>
</evidence>
<evidence type="ECO:0000256" key="3">
    <source>
        <dbReference type="RuleBase" id="RU367040"/>
    </source>
</evidence>
<dbReference type="InterPro" id="IPR048256">
    <property type="entry name" value="Tektin-like"/>
</dbReference>
<dbReference type="GO" id="GO:0005634">
    <property type="term" value="C:nucleus"/>
    <property type="evidence" value="ECO:0007669"/>
    <property type="project" value="TreeGrafter"/>
</dbReference>
<keyword evidence="2" id="KW-0963">Cytoplasm</keyword>